<comment type="caution">
    <text evidence="1">The sequence shown here is derived from an EMBL/GenBank/DDBJ whole genome shotgun (WGS) entry which is preliminary data.</text>
</comment>
<name>A0ABT3BC32_9RHOB</name>
<organism evidence="1 2">
    <name type="scientific">Roseobacter sinensis</name>
    <dbReference type="NCBI Taxonomy" id="2931391"/>
    <lineage>
        <taxon>Bacteria</taxon>
        <taxon>Pseudomonadati</taxon>
        <taxon>Pseudomonadota</taxon>
        <taxon>Alphaproteobacteria</taxon>
        <taxon>Rhodobacterales</taxon>
        <taxon>Roseobacteraceae</taxon>
        <taxon>Roseobacter</taxon>
    </lineage>
</organism>
<keyword evidence="2" id="KW-1185">Reference proteome</keyword>
<accession>A0ABT3BC32</accession>
<dbReference type="RefSeq" id="WP_263843456.1">
    <property type="nucleotide sequence ID" value="NZ_JALIEB010000003.1"/>
</dbReference>
<proteinExistence type="predicted"/>
<dbReference type="Proteomes" id="UP001208690">
    <property type="component" value="Unassembled WGS sequence"/>
</dbReference>
<protein>
    <submittedName>
        <fullName evidence="1">Uncharacterized protein</fullName>
    </submittedName>
</protein>
<gene>
    <name evidence="1" type="ORF">MUB52_06845</name>
</gene>
<evidence type="ECO:0000313" key="2">
    <source>
        <dbReference type="Proteomes" id="UP001208690"/>
    </source>
</evidence>
<reference evidence="1 2" key="1">
    <citation type="submission" date="2022-04" db="EMBL/GenBank/DDBJ databases">
        <title>Roseobacter sp. WL0113 is a bacterium isolated from neritic sediment.</title>
        <authorList>
            <person name="Wang L."/>
            <person name="He W."/>
            <person name="Zhang D.-F."/>
        </authorList>
    </citation>
    <scope>NUCLEOTIDE SEQUENCE [LARGE SCALE GENOMIC DNA]</scope>
    <source>
        <strain evidence="1 2">WL0113</strain>
    </source>
</reference>
<evidence type="ECO:0000313" key="1">
    <source>
        <dbReference type="EMBL" id="MCV3271140.1"/>
    </source>
</evidence>
<sequence length="137" mass="15572">MFELVVLTRASALLAICMALTPGVFSLGPYLESRYFPVVRDTRIMNEETVPGGVSFFVQFRKVRQCKFEGLAWYVGDVRVPVDFEPTAETMPRSRPMGGQYAGPWYVPGLPGTRGTHAYAYHRCHPLWETITRFYEG</sequence>
<dbReference type="EMBL" id="JALIEB010000003">
    <property type="protein sequence ID" value="MCV3271140.1"/>
    <property type="molecule type" value="Genomic_DNA"/>
</dbReference>